<keyword evidence="4" id="KW-0600">Photoreceptor protein</keyword>
<dbReference type="CDD" id="cd00082">
    <property type="entry name" value="HisKA"/>
    <property type="match status" value="1"/>
</dbReference>
<dbReference type="SMART" id="SM00065">
    <property type="entry name" value="GAF"/>
    <property type="match status" value="1"/>
</dbReference>
<dbReference type="Pfam" id="PF00360">
    <property type="entry name" value="PHY"/>
    <property type="match status" value="1"/>
</dbReference>
<evidence type="ECO:0000256" key="1">
    <source>
        <dbReference type="ARBA" id="ARBA00000085"/>
    </source>
</evidence>
<dbReference type="Proteomes" id="UP001617669">
    <property type="component" value="Unassembled WGS sequence"/>
</dbReference>
<dbReference type="PROSITE" id="PS50046">
    <property type="entry name" value="PHYTOCHROME_2"/>
    <property type="match status" value="1"/>
</dbReference>
<accession>A0ABW8GJW9</accession>
<dbReference type="SUPFAM" id="SSF55781">
    <property type="entry name" value="GAF domain-like"/>
    <property type="match status" value="2"/>
</dbReference>
<evidence type="ECO:0000256" key="12">
    <source>
        <dbReference type="ARBA" id="ARBA00023012"/>
    </source>
</evidence>
<keyword evidence="8" id="KW-0547">Nucleotide-binding</keyword>
<dbReference type="InterPro" id="IPR016132">
    <property type="entry name" value="Phyto_chromo_attachment"/>
</dbReference>
<comment type="similarity">
    <text evidence="2">In the N-terminal section; belongs to the phytochrome family.</text>
</comment>
<dbReference type="EMBL" id="JBIWXY010000001">
    <property type="protein sequence ID" value="MFJ5445479.1"/>
    <property type="molecule type" value="Genomic_DNA"/>
</dbReference>
<evidence type="ECO:0000313" key="17">
    <source>
        <dbReference type="Proteomes" id="UP001617669"/>
    </source>
</evidence>
<evidence type="ECO:0000256" key="6">
    <source>
        <dbReference type="ARBA" id="ARBA00022606"/>
    </source>
</evidence>
<dbReference type="InterPro" id="IPR003018">
    <property type="entry name" value="GAF"/>
</dbReference>
<evidence type="ECO:0000256" key="13">
    <source>
        <dbReference type="ARBA" id="ARBA00023170"/>
    </source>
</evidence>
<dbReference type="InterPro" id="IPR013654">
    <property type="entry name" value="PAS_2"/>
</dbReference>
<evidence type="ECO:0000259" key="14">
    <source>
        <dbReference type="PROSITE" id="PS50046"/>
    </source>
</evidence>
<proteinExistence type="inferred from homology"/>
<dbReference type="Gene3D" id="3.30.450.270">
    <property type="match status" value="1"/>
</dbReference>
<dbReference type="Pfam" id="PF00512">
    <property type="entry name" value="HisKA"/>
    <property type="match status" value="1"/>
</dbReference>
<dbReference type="InterPro" id="IPR036890">
    <property type="entry name" value="HATPase_C_sf"/>
</dbReference>
<keyword evidence="11" id="KW-0157">Chromophore</keyword>
<dbReference type="PRINTS" id="PR01033">
    <property type="entry name" value="PHYTOCHROME"/>
</dbReference>
<keyword evidence="10 16" id="KW-0067">ATP-binding</keyword>
<dbReference type="InterPro" id="IPR036097">
    <property type="entry name" value="HisK_dim/P_sf"/>
</dbReference>
<keyword evidence="12" id="KW-0902">Two-component regulatory system</keyword>
<dbReference type="RefSeq" id="WP_400879839.1">
    <property type="nucleotide sequence ID" value="NZ_JBIWXY010000001.1"/>
</dbReference>
<keyword evidence="6" id="KW-0716">Sensory transduction</keyword>
<reference evidence="16 17" key="1">
    <citation type="submission" date="2024-11" db="EMBL/GenBank/DDBJ databases">
        <authorList>
            <person name="Kaparullina E.N."/>
            <person name="Delegan Y.A."/>
            <person name="Doronina N.V."/>
        </authorList>
    </citation>
    <scope>NUCLEOTIDE SEQUENCE [LARGE SCALE GENOMIC DNA]</scope>
    <source>
        <strain evidence="16 17">7sh_L</strain>
    </source>
</reference>
<dbReference type="InterPro" id="IPR029016">
    <property type="entry name" value="GAF-like_dom_sf"/>
</dbReference>
<dbReference type="PROSITE" id="PS50109">
    <property type="entry name" value="HIS_KIN"/>
    <property type="match status" value="1"/>
</dbReference>
<dbReference type="Gene3D" id="1.10.287.130">
    <property type="match status" value="1"/>
</dbReference>
<evidence type="ECO:0000256" key="8">
    <source>
        <dbReference type="ARBA" id="ARBA00022741"/>
    </source>
</evidence>
<evidence type="ECO:0000256" key="4">
    <source>
        <dbReference type="ARBA" id="ARBA00022543"/>
    </source>
</evidence>
<comment type="caution">
    <text evidence="16">The sequence shown here is derived from an EMBL/GenBank/DDBJ whole genome shotgun (WGS) entry which is preliminary data.</text>
</comment>
<sequence length="724" mass="79817">MSLASVTLDNCSQEPIHIPGLIQSHGVLLAFDLDARLMHCSMGADAVLGTLPELGQLLQANHMTLAPKANAEISACLREASAGHGLMHTHEVTIQGKLFDLVLHGYQGLVIAEFELRLGEDQHINIYSSKAQQAISAIKCQTTINGLLNAAAAEFRKLTGFDRVMAYRFRHDDSGEIVAEAKRADLDSLVGRRYPASDIPAQARRLYIENTLRLIVDVNAQAVPVLKAADTKPLDMSRSVLRSVSPIHIEYLQNMGVGASMSVSIVLNGKLWGMMACHHMSAHQVPYSIRMACDVLCHILASDIQQLETRLSAERQVAGASQRAALVLKLMESDDIFSALFSGIAAIRALIPCDAMMMTHGGKLHVSETAPPALVKHLLQWLNDELSNRDFYHAEKLDDLPAELVPYMDGFCGLLAFNIDKVNQSWLILLRLEQVHTISWGGKPEKIYQPGPLGPRLTPRGSFDEWKETVKGQAEPWSRADLADARDLQHDLLKVCNTRNAETERMRSQLMAVLGHDLRDPLNSISMAAQMMEMQSGTSRMSARIKSSSGRMQRLVNQVLDMARLQTGLGLNLGFVETDVSALLQDLVEENLTAYPDVHIKTEIATGVLANLDSDRVAQVIANLISNARHHGEPGCEVMVKLWTEHGLLRMTVHNAGGPIEAELVEVLFNPFKRHGMSSVRNRNGLGLGLYIAHEIVKGHQGEIRYDYVDGEIVFSVVLPMWQA</sequence>
<gene>
    <name evidence="16" type="ORF">ACIKP9_04490</name>
</gene>
<evidence type="ECO:0000256" key="5">
    <source>
        <dbReference type="ARBA" id="ARBA00022553"/>
    </source>
</evidence>
<dbReference type="Gene3D" id="3.30.450.20">
    <property type="entry name" value="PAS domain"/>
    <property type="match status" value="1"/>
</dbReference>
<dbReference type="Pfam" id="PF01590">
    <property type="entry name" value="GAF"/>
    <property type="match status" value="1"/>
</dbReference>
<dbReference type="GO" id="GO:0005524">
    <property type="term" value="F:ATP binding"/>
    <property type="evidence" value="ECO:0007669"/>
    <property type="project" value="UniProtKB-KW"/>
</dbReference>
<dbReference type="InterPro" id="IPR043150">
    <property type="entry name" value="Phytochrome_PHY_sf"/>
</dbReference>
<dbReference type="Gene3D" id="3.30.450.40">
    <property type="match status" value="1"/>
</dbReference>
<dbReference type="InterPro" id="IPR005467">
    <property type="entry name" value="His_kinase_dom"/>
</dbReference>
<protein>
    <recommendedName>
        <fullName evidence="3">histidine kinase</fullName>
        <ecNumber evidence="3">2.7.13.3</ecNumber>
    </recommendedName>
</protein>
<keyword evidence="9" id="KW-0418">Kinase</keyword>
<evidence type="ECO:0000256" key="3">
    <source>
        <dbReference type="ARBA" id="ARBA00012438"/>
    </source>
</evidence>
<dbReference type="InterPro" id="IPR001294">
    <property type="entry name" value="Phytochrome"/>
</dbReference>
<dbReference type="SUPFAM" id="SSF55785">
    <property type="entry name" value="PYP-like sensor domain (PAS domain)"/>
    <property type="match status" value="1"/>
</dbReference>
<name>A0ABW8GJW9_9PROT</name>
<dbReference type="SUPFAM" id="SSF47384">
    <property type="entry name" value="Homodimeric domain of signal transducing histidine kinase"/>
    <property type="match status" value="1"/>
</dbReference>
<feature type="domain" description="Histidine kinase" evidence="15">
    <location>
        <begin position="513"/>
        <end position="723"/>
    </location>
</feature>
<feature type="domain" description="Phytochrome chromophore attachment site" evidence="14">
    <location>
        <begin position="143"/>
        <end position="298"/>
    </location>
</feature>
<comment type="catalytic activity">
    <reaction evidence="1">
        <text>ATP + protein L-histidine = ADP + protein N-phospho-L-histidine.</text>
        <dbReference type="EC" id="2.7.13.3"/>
    </reaction>
</comment>
<keyword evidence="17" id="KW-1185">Reference proteome</keyword>
<dbReference type="SUPFAM" id="SSF55874">
    <property type="entry name" value="ATPase domain of HSP90 chaperone/DNA topoisomerase II/histidine kinase"/>
    <property type="match status" value="1"/>
</dbReference>
<dbReference type="InterPro" id="IPR003594">
    <property type="entry name" value="HATPase_dom"/>
</dbReference>
<dbReference type="InterPro" id="IPR013515">
    <property type="entry name" value="Phytochrome_cen-reg"/>
</dbReference>
<evidence type="ECO:0000256" key="10">
    <source>
        <dbReference type="ARBA" id="ARBA00022840"/>
    </source>
</evidence>
<dbReference type="InterPro" id="IPR035965">
    <property type="entry name" value="PAS-like_dom_sf"/>
</dbReference>
<dbReference type="Gene3D" id="3.30.565.10">
    <property type="entry name" value="Histidine kinase-like ATPase, C-terminal domain"/>
    <property type="match status" value="1"/>
</dbReference>
<keyword evidence="5" id="KW-0597">Phosphoprotein</keyword>
<organism evidence="16 17">
    <name type="scientific">Methylobacillus methanolivorans</name>
    <dbReference type="NCBI Taxonomy" id="1848927"/>
    <lineage>
        <taxon>Bacteria</taxon>
        <taxon>Pseudomonadati</taxon>
        <taxon>Pseudomonadota</taxon>
        <taxon>Betaproteobacteria</taxon>
        <taxon>Nitrosomonadales</taxon>
        <taxon>Methylophilaceae</taxon>
        <taxon>Methylobacillus</taxon>
    </lineage>
</organism>
<dbReference type="PANTHER" id="PTHR43065">
    <property type="entry name" value="SENSOR HISTIDINE KINASE"/>
    <property type="match status" value="1"/>
</dbReference>
<dbReference type="InterPro" id="IPR003661">
    <property type="entry name" value="HisK_dim/P_dom"/>
</dbReference>
<evidence type="ECO:0000256" key="11">
    <source>
        <dbReference type="ARBA" id="ARBA00022991"/>
    </source>
</evidence>
<dbReference type="Pfam" id="PF08446">
    <property type="entry name" value="PAS_2"/>
    <property type="match status" value="1"/>
</dbReference>
<dbReference type="SMART" id="SM00387">
    <property type="entry name" value="HATPase_c"/>
    <property type="match status" value="1"/>
</dbReference>
<evidence type="ECO:0000256" key="9">
    <source>
        <dbReference type="ARBA" id="ARBA00022777"/>
    </source>
</evidence>
<keyword evidence="7" id="KW-0808">Transferase</keyword>
<dbReference type="EC" id="2.7.13.3" evidence="3"/>
<dbReference type="SMART" id="SM00388">
    <property type="entry name" value="HisKA"/>
    <property type="match status" value="1"/>
</dbReference>
<dbReference type="Pfam" id="PF02518">
    <property type="entry name" value="HATPase_c"/>
    <property type="match status" value="1"/>
</dbReference>
<evidence type="ECO:0000256" key="2">
    <source>
        <dbReference type="ARBA" id="ARBA00006402"/>
    </source>
</evidence>
<keyword evidence="13" id="KW-0675">Receptor</keyword>
<evidence type="ECO:0000256" key="7">
    <source>
        <dbReference type="ARBA" id="ARBA00022679"/>
    </source>
</evidence>
<evidence type="ECO:0000259" key="15">
    <source>
        <dbReference type="PROSITE" id="PS50109"/>
    </source>
</evidence>
<dbReference type="PANTHER" id="PTHR43065:SF10">
    <property type="entry name" value="PEROXIDE STRESS-ACTIVATED HISTIDINE KINASE MAK3"/>
    <property type="match status" value="1"/>
</dbReference>
<evidence type="ECO:0000313" key="16">
    <source>
        <dbReference type="EMBL" id="MFJ5445479.1"/>
    </source>
</evidence>